<dbReference type="Pfam" id="PF00069">
    <property type="entry name" value="Pkinase"/>
    <property type="match status" value="1"/>
</dbReference>
<dbReference type="InterPro" id="IPR017441">
    <property type="entry name" value="Protein_kinase_ATP_BS"/>
</dbReference>
<dbReference type="InterPro" id="IPR000719">
    <property type="entry name" value="Prot_kinase_dom"/>
</dbReference>
<dbReference type="EC" id="2.7.11.1" evidence="1"/>
<dbReference type="SUPFAM" id="SSF56112">
    <property type="entry name" value="Protein kinase-like (PK-like)"/>
    <property type="match status" value="1"/>
</dbReference>
<dbReference type="Gene3D" id="1.10.510.10">
    <property type="entry name" value="Transferase(Phosphotransferase) domain 1"/>
    <property type="match status" value="1"/>
</dbReference>
<feature type="domain" description="Protein kinase" evidence="10">
    <location>
        <begin position="9"/>
        <end position="272"/>
    </location>
</feature>
<dbReference type="AlphaFoldDB" id="A0A7W7MPY4"/>
<organism evidence="11 12">
    <name type="scientific">Actinoplanes digitatis</name>
    <dbReference type="NCBI Taxonomy" id="1868"/>
    <lineage>
        <taxon>Bacteria</taxon>
        <taxon>Bacillati</taxon>
        <taxon>Actinomycetota</taxon>
        <taxon>Actinomycetes</taxon>
        <taxon>Micromonosporales</taxon>
        <taxon>Micromonosporaceae</taxon>
        <taxon>Actinoplanes</taxon>
    </lineage>
</organism>
<dbReference type="FunFam" id="1.10.510.10:FF:000021">
    <property type="entry name" value="Serine/threonine protein kinase"/>
    <property type="match status" value="1"/>
</dbReference>
<comment type="caution">
    <text evidence="11">The sequence shown here is derived from an EMBL/GenBank/DDBJ whole genome shotgun (WGS) entry which is preliminary data.</text>
</comment>
<reference evidence="11 12" key="1">
    <citation type="submission" date="2020-08" db="EMBL/GenBank/DDBJ databases">
        <title>Sequencing the genomes of 1000 actinobacteria strains.</title>
        <authorList>
            <person name="Klenk H.-P."/>
        </authorList>
    </citation>
    <scope>NUCLEOTIDE SEQUENCE [LARGE SCALE GENOMIC DNA]</scope>
    <source>
        <strain evidence="11 12">DSM 43149</strain>
    </source>
</reference>
<dbReference type="InterPro" id="IPR024983">
    <property type="entry name" value="CHAT_dom"/>
</dbReference>
<evidence type="ECO:0000259" key="10">
    <source>
        <dbReference type="PROSITE" id="PS50011"/>
    </source>
</evidence>
<protein>
    <recommendedName>
        <fullName evidence="1">non-specific serine/threonine protein kinase</fullName>
        <ecNumber evidence="1">2.7.11.1</ecNumber>
    </recommendedName>
</protein>
<evidence type="ECO:0000313" key="12">
    <source>
        <dbReference type="Proteomes" id="UP000578112"/>
    </source>
</evidence>
<evidence type="ECO:0000256" key="1">
    <source>
        <dbReference type="ARBA" id="ARBA00012513"/>
    </source>
</evidence>
<gene>
    <name evidence="11" type="ORF">BJ971_003134</name>
</gene>
<dbReference type="Gene3D" id="3.30.200.20">
    <property type="entry name" value="Phosphorylase Kinase, domain 1"/>
    <property type="match status" value="1"/>
</dbReference>
<name>A0A7W7MPY4_9ACTN</name>
<dbReference type="PROSITE" id="PS00107">
    <property type="entry name" value="PROTEIN_KINASE_ATP"/>
    <property type="match status" value="1"/>
</dbReference>
<evidence type="ECO:0000256" key="2">
    <source>
        <dbReference type="ARBA" id="ARBA00022527"/>
    </source>
</evidence>
<evidence type="ECO:0000256" key="5">
    <source>
        <dbReference type="ARBA" id="ARBA00022777"/>
    </source>
</evidence>
<dbReference type="RefSeq" id="WP_275411352.1">
    <property type="nucleotide sequence ID" value="NZ_BOMK01000009.1"/>
</dbReference>
<dbReference type="GO" id="GO:0004674">
    <property type="term" value="F:protein serine/threonine kinase activity"/>
    <property type="evidence" value="ECO:0007669"/>
    <property type="project" value="UniProtKB-KW"/>
</dbReference>
<keyword evidence="12" id="KW-1185">Reference proteome</keyword>
<evidence type="ECO:0000256" key="6">
    <source>
        <dbReference type="ARBA" id="ARBA00022840"/>
    </source>
</evidence>
<accession>A0A7W7MPY4</accession>
<dbReference type="PROSITE" id="PS50011">
    <property type="entry name" value="PROTEIN_KINASE_DOM"/>
    <property type="match status" value="1"/>
</dbReference>
<keyword evidence="3" id="KW-0808">Transferase</keyword>
<dbReference type="CDD" id="cd14014">
    <property type="entry name" value="STKc_PknB_like"/>
    <property type="match status" value="1"/>
</dbReference>
<dbReference type="SMART" id="SM00220">
    <property type="entry name" value="S_TKc"/>
    <property type="match status" value="1"/>
</dbReference>
<evidence type="ECO:0000256" key="9">
    <source>
        <dbReference type="PROSITE-ProRule" id="PRU10141"/>
    </source>
</evidence>
<evidence type="ECO:0000256" key="8">
    <source>
        <dbReference type="ARBA" id="ARBA00048679"/>
    </source>
</evidence>
<dbReference type="GO" id="GO:0005524">
    <property type="term" value="F:ATP binding"/>
    <property type="evidence" value="ECO:0007669"/>
    <property type="project" value="UniProtKB-UniRule"/>
</dbReference>
<feature type="binding site" evidence="9">
    <location>
        <position position="38"/>
    </location>
    <ligand>
        <name>ATP</name>
        <dbReference type="ChEBI" id="CHEBI:30616"/>
    </ligand>
</feature>
<comment type="catalytic activity">
    <reaction evidence="7">
        <text>L-threonyl-[protein] + ATP = O-phospho-L-threonyl-[protein] + ADP + H(+)</text>
        <dbReference type="Rhea" id="RHEA:46608"/>
        <dbReference type="Rhea" id="RHEA-COMP:11060"/>
        <dbReference type="Rhea" id="RHEA-COMP:11605"/>
        <dbReference type="ChEBI" id="CHEBI:15378"/>
        <dbReference type="ChEBI" id="CHEBI:30013"/>
        <dbReference type="ChEBI" id="CHEBI:30616"/>
        <dbReference type="ChEBI" id="CHEBI:61977"/>
        <dbReference type="ChEBI" id="CHEBI:456216"/>
        <dbReference type="EC" id="2.7.11.1"/>
    </reaction>
</comment>
<dbReference type="InterPro" id="IPR008271">
    <property type="entry name" value="Ser/Thr_kinase_AS"/>
</dbReference>
<comment type="catalytic activity">
    <reaction evidence="8">
        <text>L-seryl-[protein] + ATP = O-phospho-L-seryl-[protein] + ADP + H(+)</text>
        <dbReference type="Rhea" id="RHEA:17989"/>
        <dbReference type="Rhea" id="RHEA-COMP:9863"/>
        <dbReference type="Rhea" id="RHEA-COMP:11604"/>
        <dbReference type="ChEBI" id="CHEBI:15378"/>
        <dbReference type="ChEBI" id="CHEBI:29999"/>
        <dbReference type="ChEBI" id="CHEBI:30616"/>
        <dbReference type="ChEBI" id="CHEBI:83421"/>
        <dbReference type="ChEBI" id="CHEBI:456216"/>
        <dbReference type="EC" id="2.7.11.1"/>
    </reaction>
</comment>
<evidence type="ECO:0000256" key="3">
    <source>
        <dbReference type="ARBA" id="ARBA00022679"/>
    </source>
</evidence>
<dbReference type="PANTHER" id="PTHR43289">
    <property type="entry name" value="MITOGEN-ACTIVATED PROTEIN KINASE KINASE KINASE 20-RELATED"/>
    <property type="match status" value="1"/>
</dbReference>
<keyword evidence="5" id="KW-0418">Kinase</keyword>
<dbReference type="InterPro" id="IPR011009">
    <property type="entry name" value="Kinase-like_dom_sf"/>
</dbReference>
<dbReference type="Pfam" id="PF12770">
    <property type="entry name" value="CHAT"/>
    <property type="match status" value="1"/>
</dbReference>
<dbReference type="GO" id="GO:0045717">
    <property type="term" value="P:negative regulation of fatty acid biosynthetic process"/>
    <property type="evidence" value="ECO:0007669"/>
    <property type="project" value="UniProtKB-ARBA"/>
</dbReference>
<evidence type="ECO:0000256" key="4">
    <source>
        <dbReference type="ARBA" id="ARBA00022741"/>
    </source>
</evidence>
<sequence>MSIRLGGRYEVGELLGAGGMGVVYRGHDLRLGRDVAVKMPHPRLGGDEIETGRFRREVQNTAALSHPGIVAVYDAGDEPMPNGDSVPYLIMELVDGRSLRDFLRAGRPEPRQALWITAEVCAALEFSHRHGLVHRDIKPGNVMLTYAGQVKVMDFGIARASSSGSSPVRLSHAVIGTILYLSPEQARGAPVDARTDVYAAGCLLYTLLSGRPPFLGDDPISIAYKHVREDPVPPSRFNPDVRGDVDAVVLTAMNKSPLDRYQSAEAFRADLLRVPADGSVAAAPVLPQQWTRGAGPPGSYWTFASHLGETSTVTVWRARVAERLERLGQSHTAVEDVVHGWRPPAVADLEIAVSRRPGGADDGHTVQLRGSAGEVEVPLRLPAGLDRAVARAAAAVDTARLSPALTSPADLAAVRDLGGMLFSAVLHGEAGALYRGCKAAAGAGDARAPHGRLLRLVLRPRAPEHAALPWELMFDELTGAHLALEHPLVRYVELPVPTAPPVDRPPLHVLGMAVSPRDMPPLGVDEERHAVESALGQLTRDGLVRLTWVNGQTWKDLQRKLYKRQYHMLHIVGHGGYHPELGEGFLAFADDRGWADPVSAGDLGAILAGQRQLRLAVLNTCESARGDGRRGYSSTAEALVRRGVGTVLSMRDVVSDPAARTFATVFYEAVAVSAPMDVAAMLARLAVKRDGRGSLEWSTPTLFMRSTRSSLFGTAEERHG</sequence>
<keyword evidence="4 9" id="KW-0547">Nucleotide-binding</keyword>
<dbReference type="EMBL" id="JACHNH010000001">
    <property type="protein sequence ID" value="MBB4762578.1"/>
    <property type="molecule type" value="Genomic_DNA"/>
</dbReference>
<evidence type="ECO:0000256" key="7">
    <source>
        <dbReference type="ARBA" id="ARBA00047899"/>
    </source>
</evidence>
<dbReference type="FunFam" id="3.30.200.20:FF:000035">
    <property type="entry name" value="Serine/threonine protein kinase Stk1"/>
    <property type="match status" value="1"/>
</dbReference>
<evidence type="ECO:0000313" key="11">
    <source>
        <dbReference type="EMBL" id="MBB4762578.1"/>
    </source>
</evidence>
<dbReference type="PANTHER" id="PTHR43289:SF6">
    <property type="entry name" value="SERINE_THREONINE-PROTEIN KINASE NEKL-3"/>
    <property type="match status" value="1"/>
</dbReference>
<dbReference type="Proteomes" id="UP000578112">
    <property type="component" value="Unassembled WGS sequence"/>
</dbReference>
<dbReference type="PROSITE" id="PS00108">
    <property type="entry name" value="PROTEIN_KINASE_ST"/>
    <property type="match status" value="1"/>
</dbReference>
<keyword evidence="6 9" id="KW-0067">ATP-binding</keyword>
<proteinExistence type="predicted"/>
<keyword evidence="2" id="KW-0723">Serine/threonine-protein kinase</keyword>